<comment type="similarity">
    <text evidence="1">Belongs to the class I-like SAM-binding methyltransferase superfamily. NNMT/PNMT/TEMT family.</text>
</comment>
<dbReference type="Gene3D" id="3.40.50.150">
    <property type="entry name" value="Vaccinia Virus protein VP39"/>
    <property type="match status" value="2"/>
</dbReference>
<dbReference type="GO" id="GO:0004603">
    <property type="term" value="F:phenylethanolamine N-methyltransferase activity"/>
    <property type="evidence" value="ECO:0007669"/>
    <property type="project" value="TreeGrafter"/>
</dbReference>
<dbReference type="Pfam" id="PF01234">
    <property type="entry name" value="NNMT_PNMT_TEMT"/>
    <property type="match status" value="1"/>
</dbReference>
<dbReference type="GO" id="GO:0032259">
    <property type="term" value="P:methylation"/>
    <property type="evidence" value="ECO:0007669"/>
    <property type="project" value="UniProtKB-KW"/>
</dbReference>
<name>A0AA47P9U6_MERPO</name>
<sequence>MENKGVKEKTMEDGVAAMAACYAGFDPAAYLQYNYTAPRADFSRRDSIVPWKLGCLHRAFTEGVQEKTMEDGVAAMAASYEGFDPAAYLQYNYTAPRADFTRRDSTVSWKLGCLHRAFTEGDISGGLLVDVGSGPTLYQVLSGCEIFERLVLTDFLEVNRRELKRWLQDQGKSSLDWTPYLQHVCKLEGRGALAWSEKASRLRAVVSDVLPIDVHRPQPLAPGALPSPGADCLVSCFCLESVSPDLDAFTRALGHIGGLLRPKGHLILIGALGESFYQGGPGVQIPVVPLDEAQVCSSLKQNGFTLMRLEVYVLPDDMRVGVDDVSGIFFVKARKE</sequence>
<keyword evidence="6" id="KW-1185">Reference proteome</keyword>
<evidence type="ECO:0000256" key="4">
    <source>
        <dbReference type="ARBA" id="ARBA00022691"/>
    </source>
</evidence>
<keyword evidence="3" id="KW-0808">Transferase</keyword>
<dbReference type="SUPFAM" id="SSF53335">
    <property type="entry name" value="S-adenosyl-L-methionine-dependent methyltransferases"/>
    <property type="match status" value="1"/>
</dbReference>
<keyword evidence="4" id="KW-0949">S-adenosyl-L-methionine</keyword>
<organism evidence="5 6">
    <name type="scientific">Merluccius polli</name>
    <name type="common">Benguela hake</name>
    <name type="synonym">Merluccius cadenati</name>
    <dbReference type="NCBI Taxonomy" id="89951"/>
    <lineage>
        <taxon>Eukaryota</taxon>
        <taxon>Metazoa</taxon>
        <taxon>Chordata</taxon>
        <taxon>Craniata</taxon>
        <taxon>Vertebrata</taxon>
        <taxon>Euteleostomi</taxon>
        <taxon>Actinopterygii</taxon>
        <taxon>Neopterygii</taxon>
        <taxon>Teleostei</taxon>
        <taxon>Neoteleostei</taxon>
        <taxon>Acanthomorphata</taxon>
        <taxon>Zeiogadaria</taxon>
        <taxon>Gadariae</taxon>
        <taxon>Gadiformes</taxon>
        <taxon>Gadoidei</taxon>
        <taxon>Merlucciidae</taxon>
        <taxon>Merluccius</taxon>
    </lineage>
</organism>
<keyword evidence="2" id="KW-0489">Methyltransferase</keyword>
<evidence type="ECO:0000256" key="1">
    <source>
        <dbReference type="ARBA" id="ARBA00007996"/>
    </source>
</evidence>
<dbReference type="InterPro" id="IPR000940">
    <property type="entry name" value="NNMT_TEMT_trans"/>
</dbReference>
<evidence type="ECO:0000313" key="6">
    <source>
        <dbReference type="Proteomes" id="UP001174136"/>
    </source>
</evidence>
<protein>
    <submittedName>
        <fullName evidence="5">Phenylethanolamine N-methyltransferase</fullName>
    </submittedName>
</protein>
<dbReference type="InterPro" id="IPR029063">
    <property type="entry name" value="SAM-dependent_MTases_sf"/>
</dbReference>
<comment type="caution">
    <text evidence="5">The sequence shown here is derived from an EMBL/GenBank/DDBJ whole genome shotgun (WGS) entry which is preliminary data.</text>
</comment>
<dbReference type="Proteomes" id="UP001174136">
    <property type="component" value="Unassembled WGS sequence"/>
</dbReference>
<gene>
    <name evidence="5" type="primary">PNMT</name>
    <name evidence="5" type="ORF">N1851_004492</name>
</gene>
<dbReference type="PANTHER" id="PTHR10867">
    <property type="entry name" value="NNMT/PNMT/TEMT FAMILY MEMBER"/>
    <property type="match status" value="1"/>
</dbReference>
<reference evidence="5" key="1">
    <citation type="journal article" date="2023" name="Front. Mar. Sci.">
        <title>A new Merluccius polli reference genome to investigate the effects of global change in West African waters.</title>
        <authorList>
            <person name="Mateo J.L."/>
            <person name="Blanco-Fernandez C."/>
            <person name="Garcia-Vazquez E."/>
            <person name="Machado-Schiaffino G."/>
        </authorList>
    </citation>
    <scope>NUCLEOTIDE SEQUENCE</scope>
    <source>
        <strain evidence="5">C29</strain>
        <tissue evidence="5">Fin</tissue>
    </source>
</reference>
<evidence type="ECO:0000256" key="2">
    <source>
        <dbReference type="ARBA" id="ARBA00022603"/>
    </source>
</evidence>
<proteinExistence type="inferred from homology"/>
<dbReference type="EMBL" id="JAOPHQ010000640">
    <property type="protein sequence ID" value="KAK0153725.1"/>
    <property type="molecule type" value="Genomic_DNA"/>
</dbReference>
<dbReference type="PANTHER" id="PTHR10867:SF18">
    <property type="entry name" value="PHENYLETHANOLAMINE N-METHYLTRANSFERASE"/>
    <property type="match status" value="1"/>
</dbReference>
<evidence type="ECO:0000256" key="3">
    <source>
        <dbReference type="ARBA" id="ARBA00022679"/>
    </source>
</evidence>
<accession>A0AA47P9U6</accession>
<dbReference type="GO" id="GO:0005829">
    <property type="term" value="C:cytosol"/>
    <property type="evidence" value="ECO:0007669"/>
    <property type="project" value="TreeGrafter"/>
</dbReference>
<dbReference type="AlphaFoldDB" id="A0AA47P9U6"/>
<evidence type="ECO:0000313" key="5">
    <source>
        <dbReference type="EMBL" id="KAK0153725.1"/>
    </source>
</evidence>
<dbReference type="FunFam" id="3.40.50.150:FF:000065">
    <property type="entry name" value="Phenylethanolamine N-methyltransferase"/>
    <property type="match status" value="1"/>
</dbReference>
<dbReference type="PROSITE" id="PS51681">
    <property type="entry name" value="SAM_MT_NNMT_PNMT_TEMT"/>
    <property type="match status" value="1"/>
</dbReference>